<accession>A0A6V7PXZ0</accession>
<sequence length="492" mass="53396">MSKLSGVYRRQRRSGGTPAGDEEGRRCGRGSLPGDGLPQEGEGAGPSAAATTCRISSSSSSSDAAAPRLVEFSASLHGGSLHDFRATDVDGGRREHRDCRAGIAGLATALGLHRQGIRSVVLESSPTLRAAGFAFTTWTNAWRALDALGVGDTIRAHHLRGQRLVVKSASSGETTTKLSLMAQGRSGMHEIYCVKRNFLLETLEKELPRGTIRYSSKIVSIEEDGNIKLLHLADGSIIRTKVLIGCDGVNSIVAKWLGLKKPSFSGRSATRGLAEFPNGHGFQPEFLQFSGEGFRAGLLTCSEQSLYWFFTWTPSLTEVEENTSKMREYILKKLKLAKVPDEVIQVIEVSEMSDVVSSPLRYRSPVSLLCGKITKENVCVAGDAFHPMTPDLGQGGCSALEDSIVLARCLGEAIRGEDKGGKKGEYERIKDGLKKYAENRRWRGIQLIVTAYIIGFIQQSDNAFIGFLRGKILSGIMAKTLMKMADYDCGKL</sequence>
<protein>
    <recommendedName>
        <fullName evidence="5">FAD-binding domain-containing protein</fullName>
    </recommendedName>
</protein>
<feature type="region of interest" description="Disordered" evidence="4">
    <location>
        <begin position="1"/>
        <end position="61"/>
    </location>
</feature>
<evidence type="ECO:0000256" key="2">
    <source>
        <dbReference type="ARBA" id="ARBA00023033"/>
    </source>
</evidence>
<evidence type="ECO:0000259" key="5">
    <source>
        <dbReference type="Pfam" id="PF01494"/>
    </source>
</evidence>
<evidence type="ECO:0000256" key="4">
    <source>
        <dbReference type="SAM" id="MobiDB-lite"/>
    </source>
</evidence>
<dbReference type="InterPro" id="IPR036188">
    <property type="entry name" value="FAD/NAD-bd_sf"/>
</dbReference>
<dbReference type="InterPro" id="IPR002938">
    <property type="entry name" value="FAD-bd"/>
</dbReference>
<dbReference type="Gene3D" id="3.50.50.60">
    <property type="entry name" value="FAD/NAD(P)-binding domain"/>
    <property type="match status" value="1"/>
</dbReference>
<dbReference type="AlphaFoldDB" id="A0A6V7PXZ0"/>
<gene>
    <name evidence="6" type="ORF">CB5_LOCUS18953</name>
</gene>
<keyword evidence="1" id="KW-0560">Oxidoreductase</keyword>
<keyword evidence="2" id="KW-0503">Monooxygenase</keyword>
<evidence type="ECO:0000256" key="1">
    <source>
        <dbReference type="ARBA" id="ARBA00023002"/>
    </source>
</evidence>
<dbReference type="GO" id="GO:0071949">
    <property type="term" value="F:FAD binding"/>
    <property type="evidence" value="ECO:0007669"/>
    <property type="project" value="InterPro"/>
</dbReference>
<dbReference type="EMBL" id="LR862153">
    <property type="protein sequence ID" value="CAD1835742.1"/>
    <property type="molecule type" value="Genomic_DNA"/>
</dbReference>
<dbReference type="PRINTS" id="PR00420">
    <property type="entry name" value="RNGMNOXGNASE"/>
</dbReference>
<name>A0A6V7PXZ0_ANACO</name>
<dbReference type="Pfam" id="PF01494">
    <property type="entry name" value="FAD_binding_3"/>
    <property type="match status" value="1"/>
</dbReference>
<dbReference type="PANTHER" id="PTHR45934">
    <property type="entry name" value="FAD/NAD(P)-BINDING OXIDOREDUCTASE FAMILY PROTEIN"/>
    <property type="match status" value="1"/>
</dbReference>
<dbReference type="PANTHER" id="PTHR45934:SF28">
    <property type="entry name" value="OS03G0153100 PROTEIN"/>
    <property type="match status" value="1"/>
</dbReference>
<comment type="similarity">
    <text evidence="3">Belongs to the 3-hydroxybenzoate 6-hydroxylase family.</text>
</comment>
<dbReference type="GO" id="GO:0004497">
    <property type="term" value="F:monooxygenase activity"/>
    <property type="evidence" value="ECO:0007669"/>
    <property type="project" value="UniProtKB-KW"/>
</dbReference>
<evidence type="ECO:0000256" key="3">
    <source>
        <dbReference type="ARBA" id="ARBA00024018"/>
    </source>
</evidence>
<proteinExistence type="inferred from homology"/>
<organism evidence="6">
    <name type="scientific">Ananas comosus var. bracteatus</name>
    <name type="common">red pineapple</name>
    <dbReference type="NCBI Taxonomy" id="296719"/>
    <lineage>
        <taxon>Eukaryota</taxon>
        <taxon>Viridiplantae</taxon>
        <taxon>Streptophyta</taxon>
        <taxon>Embryophyta</taxon>
        <taxon>Tracheophyta</taxon>
        <taxon>Spermatophyta</taxon>
        <taxon>Magnoliopsida</taxon>
        <taxon>Liliopsida</taxon>
        <taxon>Poales</taxon>
        <taxon>Bromeliaceae</taxon>
        <taxon>Bromelioideae</taxon>
        <taxon>Ananas</taxon>
    </lineage>
</organism>
<reference evidence="6" key="1">
    <citation type="submission" date="2020-07" db="EMBL/GenBank/DDBJ databases">
        <authorList>
            <person name="Lin J."/>
        </authorList>
    </citation>
    <scope>NUCLEOTIDE SEQUENCE</scope>
</reference>
<evidence type="ECO:0000313" key="6">
    <source>
        <dbReference type="EMBL" id="CAD1835742.1"/>
    </source>
</evidence>
<feature type="domain" description="FAD-binding" evidence="5">
    <location>
        <begin position="101"/>
        <end position="422"/>
    </location>
</feature>
<dbReference type="SUPFAM" id="SSF51905">
    <property type="entry name" value="FAD/NAD(P)-binding domain"/>
    <property type="match status" value="1"/>
</dbReference>
<feature type="compositionally biased region" description="Low complexity" evidence="4">
    <location>
        <begin position="47"/>
        <end position="61"/>
    </location>
</feature>
<dbReference type="InterPro" id="IPR044560">
    <property type="entry name" value="MOase"/>
</dbReference>